<evidence type="ECO:0000256" key="1">
    <source>
        <dbReference type="ARBA" id="ARBA00004613"/>
    </source>
</evidence>
<name>A0A7R8V406_HERIL</name>
<protein>
    <recommendedName>
        <fullName evidence="12">Peptidoglycan-recognition protein</fullName>
    </recommendedName>
</protein>
<dbReference type="GO" id="GO:0008745">
    <property type="term" value="F:N-acetylmuramoyl-L-alanine amidase activity"/>
    <property type="evidence" value="ECO:0007669"/>
    <property type="project" value="InterPro"/>
</dbReference>
<dbReference type="InterPro" id="IPR036505">
    <property type="entry name" value="Amidase/PGRP_sf"/>
</dbReference>
<keyword evidence="11" id="KW-1185">Reference proteome</keyword>
<dbReference type="InterPro" id="IPR015510">
    <property type="entry name" value="PGRP"/>
</dbReference>
<dbReference type="SMART" id="SM00644">
    <property type="entry name" value="Ami_2"/>
    <property type="match status" value="2"/>
</dbReference>
<evidence type="ECO:0000256" key="5">
    <source>
        <dbReference type="ARBA" id="ARBA00022859"/>
    </source>
</evidence>
<keyword evidence="3" id="KW-0964">Secreted</keyword>
<feature type="domain" description="N-acetylmuramoyl-L-alanine amidase" evidence="8">
    <location>
        <begin position="30"/>
        <end position="159"/>
    </location>
</feature>
<evidence type="ECO:0000256" key="6">
    <source>
        <dbReference type="SAM" id="Phobius"/>
    </source>
</evidence>
<feature type="chain" id="PRO_5030549668" description="Peptidoglycan-recognition protein" evidence="7">
    <location>
        <begin position="21"/>
        <end position="348"/>
    </location>
</feature>
<feature type="domain" description="Peptidoglycan recognition protein family" evidence="9">
    <location>
        <begin position="19"/>
        <end position="162"/>
    </location>
</feature>
<dbReference type="GO" id="GO:0009253">
    <property type="term" value="P:peptidoglycan catabolic process"/>
    <property type="evidence" value="ECO:0007669"/>
    <property type="project" value="InterPro"/>
</dbReference>
<feature type="signal peptide" evidence="7">
    <location>
        <begin position="1"/>
        <end position="20"/>
    </location>
</feature>
<evidence type="ECO:0000313" key="10">
    <source>
        <dbReference type="EMBL" id="CAD7092431.1"/>
    </source>
</evidence>
<dbReference type="AlphaFoldDB" id="A0A7R8V406"/>
<dbReference type="GO" id="GO:0005576">
    <property type="term" value="C:extracellular region"/>
    <property type="evidence" value="ECO:0007669"/>
    <property type="project" value="UniProtKB-SubCell"/>
</dbReference>
<keyword evidence="6" id="KW-1133">Transmembrane helix</keyword>
<dbReference type="PANTHER" id="PTHR11022:SF77">
    <property type="entry name" value="PEPTIDOGLYCAN-RECOGNITION PROTEIN LB"/>
    <property type="match status" value="1"/>
</dbReference>
<dbReference type="SMART" id="SM00701">
    <property type="entry name" value="PGRP"/>
    <property type="match status" value="2"/>
</dbReference>
<feature type="domain" description="Peptidoglycan recognition protein family" evidence="9">
    <location>
        <begin position="173"/>
        <end position="316"/>
    </location>
</feature>
<dbReference type="EMBL" id="LR899014">
    <property type="protein sequence ID" value="CAD7092431.1"/>
    <property type="molecule type" value="Genomic_DNA"/>
</dbReference>
<evidence type="ECO:0000256" key="2">
    <source>
        <dbReference type="ARBA" id="ARBA00007553"/>
    </source>
</evidence>
<sequence>MYKTIGIIAVVCVFLPESMTIVTREEWGAKPPKTPTLFNGPSPYVIIHHSYEPGACYTAKECQEAVQSIQELHQEVRGWSDVGYTFLIGGDGNVYEGRGFNVVGAHAPGYNDKSVGICLIGDWRTELPTEKMLEATHKLIEYGISSGYIVKDYKLLVPIFVLLLIALLPNIMMAYVTREEWGAKPAKLVEKFRGPSPYVIIHHSYQPGACFTTDDCKAAMRSMQEFHQIGRGWNDIGYTFAIGGDGNIYEGRGFNVVGAHAPGYNNRSVGICVIGDWRFKLPPPNMLEAVHNLIDYGVSKEFIAKDFKLLGHRQVRDTECPGDRLFDEITTWPHWSAFPSQSNKKINV</sequence>
<keyword evidence="7" id="KW-0732">Signal</keyword>
<comment type="similarity">
    <text evidence="2">Belongs to the N-acetylmuramoyl-L-alanine amidase 2 family.</text>
</comment>
<gene>
    <name evidence="10" type="ORF">HERILL_LOCUS14791</name>
</gene>
<evidence type="ECO:0000259" key="8">
    <source>
        <dbReference type="SMART" id="SM00644"/>
    </source>
</evidence>
<dbReference type="PANTHER" id="PTHR11022">
    <property type="entry name" value="PEPTIDOGLYCAN RECOGNITION PROTEIN"/>
    <property type="match status" value="1"/>
</dbReference>
<comment type="subcellular location">
    <subcellularLocation>
        <location evidence="1">Secreted</location>
    </subcellularLocation>
</comment>
<dbReference type="Proteomes" id="UP000594454">
    <property type="component" value="Chromosome 6"/>
</dbReference>
<dbReference type="InParanoid" id="A0A7R8V406"/>
<evidence type="ECO:0000256" key="7">
    <source>
        <dbReference type="SAM" id="SignalP"/>
    </source>
</evidence>
<organism evidence="10 11">
    <name type="scientific">Hermetia illucens</name>
    <name type="common">Black soldier fly</name>
    <dbReference type="NCBI Taxonomy" id="343691"/>
    <lineage>
        <taxon>Eukaryota</taxon>
        <taxon>Metazoa</taxon>
        <taxon>Ecdysozoa</taxon>
        <taxon>Arthropoda</taxon>
        <taxon>Hexapoda</taxon>
        <taxon>Insecta</taxon>
        <taxon>Pterygota</taxon>
        <taxon>Neoptera</taxon>
        <taxon>Endopterygota</taxon>
        <taxon>Diptera</taxon>
        <taxon>Brachycera</taxon>
        <taxon>Stratiomyomorpha</taxon>
        <taxon>Stratiomyidae</taxon>
        <taxon>Hermetiinae</taxon>
        <taxon>Hermetia</taxon>
    </lineage>
</organism>
<dbReference type="GO" id="GO:0045087">
    <property type="term" value="P:innate immune response"/>
    <property type="evidence" value="ECO:0007669"/>
    <property type="project" value="UniProtKB-KW"/>
</dbReference>
<dbReference type="CDD" id="cd06583">
    <property type="entry name" value="PGRP"/>
    <property type="match status" value="2"/>
</dbReference>
<proteinExistence type="inferred from homology"/>
<dbReference type="FunCoup" id="A0A7R8V406">
    <property type="interactions" value="93"/>
</dbReference>
<dbReference type="SUPFAM" id="SSF55846">
    <property type="entry name" value="N-acetylmuramoyl-L-alanine amidase-like"/>
    <property type="match status" value="2"/>
</dbReference>
<dbReference type="InterPro" id="IPR006619">
    <property type="entry name" value="PGRP_domain_met/bac"/>
</dbReference>
<dbReference type="Pfam" id="PF01510">
    <property type="entry name" value="Amidase_2"/>
    <property type="match status" value="2"/>
</dbReference>
<dbReference type="FunFam" id="3.40.80.10:FF:000001">
    <property type="entry name" value="Peptidoglycan recognition protein 1"/>
    <property type="match status" value="2"/>
</dbReference>
<keyword evidence="4" id="KW-0399">Innate immunity</keyword>
<feature type="domain" description="N-acetylmuramoyl-L-alanine amidase" evidence="8">
    <location>
        <begin position="184"/>
        <end position="322"/>
    </location>
</feature>
<dbReference type="OrthoDB" id="10001926at2759"/>
<feature type="transmembrane region" description="Helical" evidence="6">
    <location>
        <begin position="155"/>
        <end position="177"/>
    </location>
</feature>
<keyword evidence="5" id="KW-0391">Immunity</keyword>
<reference evidence="10 11" key="1">
    <citation type="submission" date="2020-11" db="EMBL/GenBank/DDBJ databases">
        <authorList>
            <person name="Wallbank WR R."/>
            <person name="Pardo Diaz C."/>
            <person name="Kozak K."/>
            <person name="Martin S."/>
            <person name="Jiggins C."/>
            <person name="Moest M."/>
            <person name="Warren A I."/>
            <person name="Generalovic N T."/>
            <person name="Byers J.R.P. K."/>
            <person name="Montejo-Kovacevich G."/>
            <person name="Yen C E."/>
        </authorList>
    </citation>
    <scope>NUCLEOTIDE SEQUENCE [LARGE SCALE GENOMIC DNA]</scope>
</reference>
<evidence type="ECO:0008006" key="12">
    <source>
        <dbReference type="Google" id="ProtNLM"/>
    </source>
</evidence>
<evidence type="ECO:0000256" key="3">
    <source>
        <dbReference type="ARBA" id="ARBA00022525"/>
    </source>
</evidence>
<dbReference type="GO" id="GO:0008270">
    <property type="term" value="F:zinc ion binding"/>
    <property type="evidence" value="ECO:0007669"/>
    <property type="project" value="InterPro"/>
</dbReference>
<dbReference type="InterPro" id="IPR002502">
    <property type="entry name" value="Amidase_domain"/>
</dbReference>
<dbReference type="Gene3D" id="3.40.80.10">
    <property type="entry name" value="Peptidoglycan recognition protein-like"/>
    <property type="match status" value="2"/>
</dbReference>
<keyword evidence="6" id="KW-0472">Membrane</keyword>
<keyword evidence="6" id="KW-0812">Transmembrane</keyword>
<evidence type="ECO:0000256" key="4">
    <source>
        <dbReference type="ARBA" id="ARBA00022588"/>
    </source>
</evidence>
<evidence type="ECO:0000313" key="11">
    <source>
        <dbReference type="Proteomes" id="UP000594454"/>
    </source>
</evidence>
<accession>A0A7R8V406</accession>
<evidence type="ECO:0000259" key="9">
    <source>
        <dbReference type="SMART" id="SM00701"/>
    </source>
</evidence>